<proteinExistence type="predicted"/>
<name>A0A915HK24_ROMCU</name>
<organism evidence="2 3">
    <name type="scientific">Romanomermis culicivorax</name>
    <name type="common">Nematode worm</name>
    <dbReference type="NCBI Taxonomy" id="13658"/>
    <lineage>
        <taxon>Eukaryota</taxon>
        <taxon>Metazoa</taxon>
        <taxon>Ecdysozoa</taxon>
        <taxon>Nematoda</taxon>
        <taxon>Enoplea</taxon>
        <taxon>Dorylaimia</taxon>
        <taxon>Mermithida</taxon>
        <taxon>Mermithoidea</taxon>
        <taxon>Mermithidae</taxon>
        <taxon>Romanomermis</taxon>
    </lineage>
</organism>
<accession>A0A915HK24</accession>
<feature type="compositionally biased region" description="Polar residues" evidence="1">
    <location>
        <begin position="164"/>
        <end position="175"/>
    </location>
</feature>
<keyword evidence="2" id="KW-1185">Reference proteome</keyword>
<feature type="region of interest" description="Disordered" evidence="1">
    <location>
        <begin position="162"/>
        <end position="197"/>
    </location>
</feature>
<dbReference type="AlphaFoldDB" id="A0A915HK24"/>
<evidence type="ECO:0000313" key="2">
    <source>
        <dbReference type="Proteomes" id="UP000887565"/>
    </source>
</evidence>
<reference evidence="3" key="1">
    <citation type="submission" date="2022-11" db="UniProtKB">
        <authorList>
            <consortium name="WormBaseParasite"/>
        </authorList>
    </citation>
    <scope>IDENTIFICATION</scope>
</reference>
<evidence type="ECO:0000256" key="1">
    <source>
        <dbReference type="SAM" id="MobiDB-lite"/>
    </source>
</evidence>
<sequence length="215" mass="23501">MLQNNNNDATQQCMTQIMESAKQDIESCMQAQFPSFTFPAFNASHPFYGHHPGGEMAKPSDEEIKKILSQSCQTDAARQSVVSCMKSLIDSKKSQLTAQTQQPKPDFSAMKTKMCDKKNQCIATLSSNCQAQLSSMKDQMCTCVKNEVSSKGDAFKAQMKACMPNSSSTNEQATGDQKRRSSSGKFTGAQQSHDAKQGVQKFVDMVCTDPCASSN</sequence>
<dbReference type="Proteomes" id="UP000887565">
    <property type="component" value="Unplaced"/>
</dbReference>
<dbReference type="WBParaSite" id="nRc.2.0.1.t02009-RA">
    <property type="protein sequence ID" value="nRc.2.0.1.t02009-RA"/>
    <property type="gene ID" value="nRc.2.0.1.g02009"/>
</dbReference>
<feature type="compositionally biased region" description="Polar residues" evidence="1">
    <location>
        <begin position="183"/>
        <end position="192"/>
    </location>
</feature>
<evidence type="ECO:0000313" key="3">
    <source>
        <dbReference type="WBParaSite" id="nRc.2.0.1.t02009-RA"/>
    </source>
</evidence>
<protein>
    <submittedName>
        <fullName evidence="3">Uncharacterized protein</fullName>
    </submittedName>
</protein>